<feature type="site" description="Critical for catalysis" evidence="14">
    <location>
        <position position="158"/>
    </location>
</feature>
<evidence type="ECO:0000256" key="14">
    <source>
        <dbReference type="PIRSR" id="PIRSR604439-4"/>
    </source>
</evidence>
<keyword evidence="10 13" id="KW-0464">Manganese</keyword>
<dbReference type="Gene3D" id="3.40.718.10">
    <property type="entry name" value="Isopropylmalate Dehydrogenase"/>
    <property type="match status" value="1"/>
</dbReference>
<comment type="subunit">
    <text evidence="3">Homodimer.</text>
</comment>
<evidence type="ECO:0000256" key="6">
    <source>
        <dbReference type="ARBA" id="ARBA00022723"/>
    </source>
</evidence>
<dbReference type="AlphaFoldDB" id="E1QP34"/>
<dbReference type="SUPFAM" id="SSF53659">
    <property type="entry name" value="Isocitrate/Isopropylmalate dehydrogenase-like"/>
    <property type="match status" value="1"/>
</dbReference>
<dbReference type="RefSeq" id="WP_013337124.1">
    <property type="nucleotide sequence ID" value="NC_014537.1"/>
</dbReference>
<dbReference type="Pfam" id="PF00180">
    <property type="entry name" value="Iso_dh"/>
    <property type="match status" value="1"/>
</dbReference>
<reference evidence="17 18" key="1">
    <citation type="journal article" date="2010" name="Stand. Genomic Sci.">
        <title>Complete genome sequence of Vulcanisaeta distributa type strain (IC-017).</title>
        <authorList>
            <person name="Mavromatis K."/>
            <person name="Sikorski J."/>
            <person name="Pabst E."/>
            <person name="Teshima H."/>
            <person name="Lapidus A."/>
            <person name="Lucas S."/>
            <person name="Nolan M."/>
            <person name="Glavina Del Rio T."/>
            <person name="Cheng J.F."/>
            <person name="Bruce D."/>
            <person name="Goodwin L."/>
            <person name="Pitluck S."/>
            <person name="Liolios K."/>
            <person name="Ivanova N."/>
            <person name="Mikhailova N."/>
            <person name="Pati A."/>
            <person name="Chen A."/>
            <person name="Palaniappan K."/>
            <person name="Land M."/>
            <person name="Hauser L."/>
            <person name="Chang Y.J."/>
            <person name="Jeffries C.D."/>
            <person name="Rohde M."/>
            <person name="Spring S."/>
            <person name="Goker M."/>
            <person name="Wirth R."/>
            <person name="Woyke T."/>
            <person name="Bristow J."/>
            <person name="Eisen J.A."/>
            <person name="Markowitz V."/>
            <person name="Hugenholtz P."/>
            <person name="Klenk H.P."/>
            <person name="Kyrpides N.C."/>
        </authorList>
    </citation>
    <scope>NUCLEOTIDE SEQUENCE [LARGE SCALE GENOMIC DNA]</scope>
    <source>
        <strain evidence="18">DSM 14429 / JCM 11212 / NBRC 100878 / IC-017</strain>
    </source>
</reference>
<feature type="binding site" evidence="11">
    <location>
        <position position="117"/>
    </location>
    <ligand>
        <name>D-threo-isocitrate</name>
        <dbReference type="ChEBI" id="CHEBI:15562"/>
    </ligand>
</feature>
<dbReference type="EMBL" id="CP002100">
    <property type="protein sequence ID" value="ADN51399.1"/>
    <property type="molecule type" value="Genomic_DNA"/>
</dbReference>
<dbReference type="NCBIfam" id="NF005425">
    <property type="entry name" value="PRK07006.1"/>
    <property type="match status" value="1"/>
</dbReference>
<dbReference type="OrthoDB" id="23624at2157"/>
<evidence type="ECO:0000256" key="12">
    <source>
        <dbReference type="PIRSR" id="PIRSR604439-2"/>
    </source>
</evidence>
<dbReference type="EC" id="1.1.1.42" evidence="4"/>
<dbReference type="GeneID" id="9752978"/>
<dbReference type="SMART" id="SM01329">
    <property type="entry name" value="Iso_dh"/>
    <property type="match status" value="1"/>
</dbReference>
<evidence type="ECO:0000256" key="7">
    <source>
        <dbReference type="ARBA" id="ARBA00022842"/>
    </source>
</evidence>
<evidence type="ECO:0000256" key="9">
    <source>
        <dbReference type="ARBA" id="ARBA00023002"/>
    </source>
</evidence>
<dbReference type="STRING" id="572478.Vdis_2027"/>
<feature type="modified residue" description="Phosphoserine" evidence="15">
    <location>
        <position position="111"/>
    </location>
</feature>
<sequence length="415" mass="46498">MSSRVKIPEDGEPIVVQGGVWNVPNKPIILYIEGDGIGPEITNVAIKVINKAVEKAYGSSREIRWVKVYAGEEAERVYGNRFPEETINLITRYRVVLKGPLETPIGGGWRSINVAIRMLLDAYANVRPVKYMPGLESPLKHPERVDMVIIRENTDDLYRGIEWSWDSPEAAKLRKFLKEELKIELEDDTGIGIKPISKFKTQRVARFAFKFAIENKRRSVTIMHKGNIMKYTEGAFREWAYEVALKEFREYIVTEEEVNKLYGGKVPPGKILVNDRIADNMFQQIITRPENYDVILAPNLNGDYISDAAGALIGDIGVLGGANVGDTGGMFEAVHGTAPKYAGKNVANPTGIIRAGELMLRFMGWREAADLIDRAITEAINQKKVTQDLARYMGVQPLGTKEFGDALIEIIDQLK</sequence>
<keyword evidence="18" id="KW-1185">Reference proteome</keyword>
<proteinExistence type="inferred from homology"/>
<evidence type="ECO:0000256" key="2">
    <source>
        <dbReference type="ARBA" id="ARBA00007769"/>
    </source>
</evidence>
<feature type="modified residue" description="N6-acetyllysine" evidence="15">
    <location>
        <position position="140"/>
    </location>
</feature>
<evidence type="ECO:0000256" key="8">
    <source>
        <dbReference type="ARBA" id="ARBA00022857"/>
    </source>
</evidence>
<feature type="binding site" evidence="11">
    <location>
        <position position="151"/>
    </location>
    <ligand>
        <name>D-threo-isocitrate</name>
        <dbReference type="ChEBI" id="CHEBI:15562"/>
    </ligand>
</feature>
<dbReference type="InterPro" id="IPR004439">
    <property type="entry name" value="Isocitrate_DH_NADP_dimer_prok"/>
</dbReference>
<evidence type="ECO:0000256" key="15">
    <source>
        <dbReference type="PIRSR" id="PIRSR604439-5"/>
    </source>
</evidence>
<feature type="domain" description="Isopropylmalate dehydrogenase-like" evidence="16">
    <location>
        <begin position="28"/>
        <end position="407"/>
    </location>
</feature>
<dbReference type="eggNOG" id="arCOG01164">
    <property type="taxonomic scope" value="Archaea"/>
</dbReference>
<accession>E1QP34</accession>
<comment type="cofactor">
    <cofactor evidence="13">
        <name>Mg(2+)</name>
        <dbReference type="ChEBI" id="CHEBI:18420"/>
    </cofactor>
    <cofactor evidence="13">
        <name>Mn(2+)</name>
        <dbReference type="ChEBI" id="CHEBI:29035"/>
    </cofactor>
    <text evidence="13">Binds 1 Mg(2+) or Mn(2+) ion per subunit.</text>
</comment>
<keyword evidence="8 12" id="KW-0521">NADP</keyword>
<feature type="binding site" evidence="12">
    <location>
        <position position="348"/>
    </location>
    <ligand>
        <name>NADP(+)</name>
        <dbReference type="ChEBI" id="CHEBI:58349"/>
    </ligand>
</feature>
<evidence type="ECO:0000313" key="17">
    <source>
        <dbReference type="EMBL" id="ADN51399.1"/>
    </source>
</evidence>
<evidence type="ECO:0000256" key="10">
    <source>
        <dbReference type="ARBA" id="ARBA00023211"/>
    </source>
</evidence>
<feature type="modified residue" description="N6-succinyllysine" evidence="15">
    <location>
        <position position="98"/>
    </location>
</feature>
<evidence type="ECO:0000313" key="18">
    <source>
        <dbReference type="Proteomes" id="UP000006681"/>
    </source>
</evidence>
<evidence type="ECO:0000256" key="3">
    <source>
        <dbReference type="ARBA" id="ARBA00011738"/>
    </source>
</evidence>
<feature type="site" description="Critical for catalysis" evidence="14">
    <location>
        <position position="225"/>
    </location>
</feature>
<dbReference type="GO" id="GO:0046872">
    <property type="term" value="F:metal ion binding"/>
    <property type="evidence" value="ECO:0007669"/>
    <property type="project" value="UniProtKB-KW"/>
</dbReference>
<feature type="binding site" evidence="11">
    <location>
        <position position="113"/>
    </location>
    <ligand>
        <name>D-threo-isocitrate</name>
        <dbReference type="ChEBI" id="CHEBI:15562"/>
    </ligand>
</feature>
<dbReference type="HOGENOM" id="CLU_031953_7_1_2"/>
<feature type="binding site" evidence="12">
    <location>
        <begin position="335"/>
        <end position="341"/>
    </location>
    <ligand>
        <name>NADP(+)</name>
        <dbReference type="ChEBI" id="CHEBI:58349"/>
    </ligand>
</feature>
<dbReference type="PANTHER" id="PTHR43504:SF1">
    <property type="entry name" value="ISOCITRATE DEHYDROGENASE [NADP]"/>
    <property type="match status" value="1"/>
</dbReference>
<feature type="binding site" evidence="11">
    <location>
        <position position="111"/>
    </location>
    <ligand>
        <name>D-threo-isocitrate</name>
        <dbReference type="ChEBI" id="CHEBI:15562"/>
    </ligand>
</feature>
<organism evidence="17 18">
    <name type="scientific">Vulcanisaeta distributa (strain DSM 14429 / JCM 11212 / NBRC 100878 / IC-017)</name>
    <dbReference type="NCBI Taxonomy" id="572478"/>
    <lineage>
        <taxon>Archaea</taxon>
        <taxon>Thermoproteota</taxon>
        <taxon>Thermoprotei</taxon>
        <taxon>Thermoproteales</taxon>
        <taxon>Thermoproteaceae</taxon>
        <taxon>Vulcanisaeta</taxon>
    </lineage>
</organism>
<dbReference type="PANTHER" id="PTHR43504">
    <property type="entry name" value="ISOCITRATE DEHYDROGENASE [NADP]"/>
    <property type="match status" value="1"/>
</dbReference>
<evidence type="ECO:0000259" key="16">
    <source>
        <dbReference type="SMART" id="SM01329"/>
    </source>
</evidence>
<comment type="cofactor">
    <cofactor evidence="1">
        <name>Mn(2+)</name>
        <dbReference type="ChEBI" id="CHEBI:29035"/>
    </cofactor>
</comment>
<keyword evidence="9 17" id="KW-0560">Oxidoreductase</keyword>
<keyword evidence="5" id="KW-0816">Tricarboxylic acid cycle</keyword>
<evidence type="ECO:0000256" key="4">
    <source>
        <dbReference type="ARBA" id="ARBA00013013"/>
    </source>
</evidence>
<protein>
    <recommendedName>
        <fullName evidence="4">isocitrate dehydrogenase (NADP(+))</fullName>
        <ecNumber evidence="4">1.1.1.42</ecNumber>
    </recommendedName>
</protein>
<name>E1QP34_VULDI</name>
<keyword evidence="7 13" id="KW-0460">Magnesium</keyword>
<comment type="similarity">
    <text evidence="2">Belongs to the isocitrate and isopropylmalate dehydrogenases family.</text>
</comment>
<dbReference type="GO" id="GO:0006099">
    <property type="term" value="P:tricarboxylic acid cycle"/>
    <property type="evidence" value="ECO:0007669"/>
    <property type="project" value="UniProtKB-KW"/>
</dbReference>
<dbReference type="InterPro" id="IPR024084">
    <property type="entry name" value="IsoPropMal-DH-like_dom"/>
</dbReference>
<keyword evidence="6" id="KW-0479">Metal-binding</keyword>
<dbReference type="NCBIfam" id="NF005036">
    <property type="entry name" value="PRK06451.1"/>
    <property type="match status" value="1"/>
</dbReference>
<evidence type="ECO:0000256" key="1">
    <source>
        <dbReference type="ARBA" id="ARBA00001936"/>
    </source>
</evidence>
<dbReference type="GO" id="GO:0004450">
    <property type="term" value="F:isocitrate dehydrogenase (NADP+) activity"/>
    <property type="evidence" value="ECO:0007669"/>
    <property type="project" value="UniProtKB-EC"/>
</dbReference>
<evidence type="ECO:0000256" key="5">
    <source>
        <dbReference type="ARBA" id="ARBA00022532"/>
    </source>
</evidence>
<gene>
    <name evidence="17" type="ordered locus">Vdis_2027</name>
</gene>
<evidence type="ECO:0000256" key="11">
    <source>
        <dbReference type="PIRSR" id="PIRSR604439-1"/>
    </source>
</evidence>
<feature type="binding site" evidence="12">
    <location>
        <position position="391"/>
    </location>
    <ligand>
        <name>NADP(+)</name>
        <dbReference type="ChEBI" id="CHEBI:58349"/>
    </ligand>
</feature>
<dbReference type="KEGG" id="vdi:Vdis_2027"/>
<feature type="binding site" evidence="13">
    <location>
        <position position="303"/>
    </location>
    <ligand>
        <name>Mg(2+)</name>
        <dbReference type="ChEBI" id="CHEBI:18420"/>
    </ligand>
</feature>
<reference evidence="18" key="2">
    <citation type="journal article" date="2010" name="Stand. Genomic Sci.">
        <title>Complete genome sequence of Vulcanisaeta distributa type strain (IC-017T).</title>
        <authorList>
            <person name="Mavromatis K."/>
            <person name="Sikorski J."/>
            <person name="Pabst E."/>
            <person name="Teshima H."/>
            <person name="Lapidus A."/>
            <person name="Lucas S."/>
            <person name="Nolan M."/>
            <person name="Glavina Del Rio T."/>
            <person name="Cheng J."/>
            <person name="Bruce D."/>
            <person name="Goodwin L."/>
            <person name="Pitluck S."/>
            <person name="Liolios K."/>
            <person name="Ivanova N."/>
            <person name="Mikhailova N."/>
            <person name="Pati A."/>
            <person name="Chen A."/>
            <person name="Palaniappan K."/>
            <person name="Land M."/>
            <person name="Hauser L."/>
            <person name="Chang Y."/>
            <person name="Jeffries C."/>
            <person name="Rohde M."/>
            <person name="Spring S."/>
            <person name="Goker M."/>
            <person name="Wirth R."/>
            <person name="Woyke T."/>
            <person name="Bristow J."/>
            <person name="Eisen J."/>
            <person name="Markowitz V."/>
            <person name="Hugenholtz P."/>
            <person name="Klenk H."/>
            <person name="Kyrpides N."/>
        </authorList>
    </citation>
    <scope>NUCLEOTIDE SEQUENCE [LARGE SCALE GENOMIC DNA]</scope>
    <source>
        <strain evidence="18">DSM 14429 / JCM 11212 / NBRC 100878 / IC-017</strain>
    </source>
</reference>
<evidence type="ECO:0000256" key="13">
    <source>
        <dbReference type="PIRSR" id="PIRSR604439-3"/>
    </source>
</evidence>
<dbReference type="Proteomes" id="UP000006681">
    <property type="component" value="Chromosome"/>
</dbReference>
<feature type="binding site" evidence="11">
    <location>
        <position position="127"/>
    </location>
    <ligand>
        <name>D-threo-isocitrate</name>
        <dbReference type="ChEBI" id="CHEBI:15562"/>
    </ligand>
</feature>